<dbReference type="EMBL" id="BDCO01000002">
    <property type="protein sequence ID" value="GAT34201.1"/>
    <property type="molecule type" value="Genomic_DNA"/>
</dbReference>
<accession>A0A146G9T9</accession>
<dbReference type="InterPro" id="IPR002508">
    <property type="entry name" value="MurNAc-LAA_cat"/>
</dbReference>
<keyword evidence="1" id="KW-0732">Signal</keyword>
<evidence type="ECO:0000259" key="2">
    <source>
        <dbReference type="Pfam" id="PF01520"/>
    </source>
</evidence>
<dbReference type="Pfam" id="PF01520">
    <property type="entry name" value="Amidase_3"/>
    <property type="match status" value="1"/>
</dbReference>
<dbReference type="AlphaFoldDB" id="A0A146G9T9"/>
<dbReference type="GO" id="GO:0008745">
    <property type="term" value="F:N-acetylmuramoyl-L-alanine amidase activity"/>
    <property type="evidence" value="ECO:0007669"/>
    <property type="project" value="InterPro"/>
</dbReference>
<feature type="domain" description="MurNAc-LAA" evidence="2">
    <location>
        <begin position="117"/>
        <end position="367"/>
    </location>
</feature>
<evidence type="ECO:0000256" key="1">
    <source>
        <dbReference type="SAM" id="SignalP"/>
    </source>
</evidence>
<reference evidence="4" key="1">
    <citation type="journal article" date="2017" name="Genome Announc.">
        <title>Draft Genome Sequence of Terrimicrobium sacchariphilum NM-5T, a Facultative Anaerobic Soil Bacterium of the Class Spartobacteria.</title>
        <authorList>
            <person name="Qiu Y.L."/>
            <person name="Tourlousse D.M."/>
            <person name="Matsuura N."/>
            <person name="Ohashi A."/>
            <person name="Sekiguchi Y."/>
        </authorList>
    </citation>
    <scope>NUCLEOTIDE SEQUENCE [LARGE SCALE GENOMIC DNA]</scope>
    <source>
        <strain evidence="4">NM-5</strain>
    </source>
</reference>
<keyword evidence="4" id="KW-1185">Reference proteome</keyword>
<dbReference type="STRING" id="690879.TSACC_22625"/>
<comment type="caution">
    <text evidence="3">The sequence shown here is derived from an EMBL/GenBank/DDBJ whole genome shotgun (WGS) entry which is preliminary data.</text>
</comment>
<evidence type="ECO:0000313" key="4">
    <source>
        <dbReference type="Proteomes" id="UP000076023"/>
    </source>
</evidence>
<proteinExistence type="predicted"/>
<dbReference type="RefSeq" id="WP_075079852.1">
    <property type="nucleotide sequence ID" value="NZ_BDCO01000002.1"/>
</dbReference>
<gene>
    <name evidence="3" type="ORF">TSACC_22625</name>
</gene>
<protein>
    <submittedName>
        <fullName evidence="3">N-acetylmuramoyl-L-alanine amidase</fullName>
    </submittedName>
</protein>
<feature type="signal peptide" evidence="1">
    <location>
        <begin position="1"/>
        <end position="19"/>
    </location>
</feature>
<dbReference type="InParanoid" id="A0A146G9T9"/>
<dbReference type="GO" id="GO:0009253">
    <property type="term" value="P:peptidoglycan catabolic process"/>
    <property type="evidence" value="ECO:0007669"/>
    <property type="project" value="InterPro"/>
</dbReference>
<organism evidence="3 4">
    <name type="scientific">Terrimicrobium sacchariphilum</name>
    <dbReference type="NCBI Taxonomy" id="690879"/>
    <lineage>
        <taxon>Bacteria</taxon>
        <taxon>Pseudomonadati</taxon>
        <taxon>Verrucomicrobiota</taxon>
        <taxon>Terrimicrobiia</taxon>
        <taxon>Terrimicrobiales</taxon>
        <taxon>Terrimicrobiaceae</taxon>
        <taxon>Terrimicrobium</taxon>
    </lineage>
</organism>
<dbReference type="SUPFAM" id="SSF53187">
    <property type="entry name" value="Zn-dependent exopeptidases"/>
    <property type="match status" value="1"/>
</dbReference>
<sequence length="402" mass="45371">MKRLLLTALLLISFHPVQARLSPLALPPDWSRLNVYQGTITRADFVDLLDRVYAPNGAWQKYITVTDAGAVIRTGSEPFVLRFAPDRGSAKAPVNYWRPRSALPHEEPGKPLAGLRIAIDPGHIGGTWAKMEERWFQIGSSKPVTEGDMTLKVAKLLVPRLEELGAEVVLTRAKAWPVTSSRPSQLVKAARASLEDKNAAVTDESLQKESEKLFYRVAEIRRRAKLVNDSFRPDLVLCLHFNAEAWGDENNPKLLDENHLHFLVTGSFSADELDYEDQRFEMLTKLLNRSLSEEVALTNSLSKSMVAQTGLPPYVYRQANAIRVNGNDYIWARNLLANRLFSCPVVYVEPYVMNNKLVFDRIQAGDYSGRREFGGIMRKSIYREYADGIVDGLLAYYSKRSL</sequence>
<feature type="chain" id="PRO_5007524588" evidence="1">
    <location>
        <begin position="20"/>
        <end position="402"/>
    </location>
</feature>
<name>A0A146G9T9_TERSA</name>
<dbReference type="OrthoDB" id="185065at2"/>
<dbReference type="Gene3D" id="3.40.630.40">
    <property type="entry name" value="Zn-dependent exopeptidases"/>
    <property type="match status" value="1"/>
</dbReference>
<evidence type="ECO:0000313" key="3">
    <source>
        <dbReference type="EMBL" id="GAT34201.1"/>
    </source>
</evidence>
<dbReference type="Proteomes" id="UP000076023">
    <property type="component" value="Unassembled WGS sequence"/>
</dbReference>